<proteinExistence type="inferred from homology"/>
<gene>
    <name evidence="6" type="primary">ORF12851</name>
</gene>
<organism evidence="6">
    <name type="scientific">Arion vulgaris</name>
    <dbReference type="NCBI Taxonomy" id="1028688"/>
    <lineage>
        <taxon>Eukaryota</taxon>
        <taxon>Metazoa</taxon>
        <taxon>Spiralia</taxon>
        <taxon>Lophotrochozoa</taxon>
        <taxon>Mollusca</taxon>
        <taxon>Gastropoda</taxon>
        <taxon>Heterobranchia</taxon>
        <taxon>Euthyneura</taxon>
        <taxon>Panpulmonata</taxon>
        <taxon>Eupulmonata</taxon>
        <taxon>Stylommatophora</taxon>
        <taxon>Helicina</taxon>
        <taxon>Arionoidea</taxon>
        <taxon>Arionidae</taxon>
        <taxon>Arion</taxon>
    </lineage>
</organism>
<evidence type="ECO:0000256" key="4">
    <source>
        <dbReference type="ARBA" id="ARBA00035143"/>
    </source>
</evidence>
<keyword evidence="2" id="KW-0689">Ribosomal protein</keyword>
<comment type="similarity">
    <text evidence="1">Belongs to the eukaryotic ribosomal protein eS19 family.</text>
</comment>
<dbReference type="InterPro" id="IPR036390">
    <property type="entry name" value="WH_DNA-bd_sf"/>
</dbReference>
<dbReference type="Pfam" id="PF01090">
    <property type="entry name" value="Ribosomal_S19e"/>
    <property type="match status" value="1"/>
</dbReference>
<dbReference type="InterPro" id="IPR036388">
    <property type="entry name" value="WH-like_DNA-bd_sf"/>
</dbReference>
<evidence type="ECO:0000256" key="2">
    <source>
        <dbReference type="ARBA" id="ARBA00022980"/>
    </source>
</evidence>
<dbReference type="Gene3D" id="1.10.10.10">
    <property type="entry name" value="Winged helix-like DNA-binding domain superfamily/Winged helix DNA-binding domain"/>
    <property type="match status" value="1"/>
</dbReference>
<evidence type="ECO:0000313" key="6">
    <source>
        <dbReference type="EMBL" id="CEK51217.1"/>
    </source>
</evidence>
<dbReference type="GO" id="GO:0006412">
    <property type="term" value="P:translation"/>
    <property type="evidence" value="ECO:0007669"/>
    <property type="project" value="InterPro"/>
</dbReference>
<dbReference type="FunFam" id="1.10.10.10:FF:000118">
    <property type="entry name" value="40S ribosomal protein S19"/>
    <property type="match status" value="1"/>
</dbReference>
<dbReference type="PROSITE" id="PS00628">
    <property type="entry name" value="RIBOSOMAL_S19E"/>
    <property type="match status" value="1"/>
</dbReference>
<dbReference type="SMART" id="SM01413">
    <property type="entry name" value="Ribosomal_S19e"/>
    <property type="match status" value="1"/>
</dbReference>
<dbReference type="AlphaFoldDB" id="A0A0B6Y4G6"/>
<dbReference type="InterPro" id="IPR001266">
    <property type="entry name" value="Ribosomal_eS19"/>
</dbReference>
<evidence type="ECO:0000256" key="3">
    <source>
        <dbReference type="ARBA" id="ARBA00023274"/>
    </source>
</evidence>
<dbReference type="SUPFAM" id="SSF46785">
    <property type="entry name" value="Winged helix' DNA-binding domain"/>
    <property type="match status" value="1"/>
</dbReference>
<accession>A0A0B6Y4G6</accession>
<protein>
    <recommendedName>
        <fullName evidence="4">Small ribosomal subunit protein eS19</fullName>
    </recommendedName>
    <alternativeName>
        <fullName evidence="5">40S ribosomal protein S19</fullName>
    </alternativeName>
</protein>
<dbReference type="GO" id="GO:0000028">
    <property type="term" value="P:ribosomal small subunit assembly"/>
    <property type="evidence" value="ECO:0007669"/>
    <property type="project" value="TreeGrafter"/>
</dbReference>
<dbReference type="PANTHER" id="PTHR11710">
    <property type="entry name" value="40S RIBOSOMAL PROTEIN S19"/>
    <property type="match status" value="1"/>
</dbReference>
<keyword evidence="3" id="KW-0687">Ribonucleoprotein</keyword>
<dbReference type="GO" id="GO:0022627">
    <property type="term" value="C:cytosolic small ribosomal subunit"/>
    <property type="evidence" value="ECO:0007669"/>
    <property type="project" value="TreeGrafter"/>
</dbReference>
<dbReference type="InterPro" id="IPR018277">
    <property type="entry name" value="Ribosomal_eS19_CS"/>
</dbReference>
<sequence length="150" mass="16554">MGISVKDVDAHEFTKALADFLKRTGKVKVPDWADVVKLGHFNELSPYDEDWYYVRAASVARHLYIRAPCGVGALTKIYSGNKRNGTTPSHTCRGSRSVARKVLQTLESIKLVEQDANTGGRRLTSQGRRDLDRIASQIKGGGKKAQQPAK</sequence>
<dbReference type="EMBL" id="HACG01004352">
    <property type="protein sequence ID" value="CEK51217.1"/>
    <property type="molecule type" value="Transcribed_RNA"/>
</dbReference>
<reference evidence="6" key="1">
    <citation type="submission" date="2014-12" db="EMBL/GenBank/DDBJ databases">
        <title>Insight into the proteome of Arion vulgaris.</title>
        <authorList>
            <person name="Aradska J."/>
            <person name="Bulat T."/>
            <person name="Smidak R."/>
            <person name="Sarate P."/>
            <person name="Gangsoo J."/>
            <person name="Sialana F."/>
            <person name="Bilban M."/>
            <person name="Lubec G."/>
        </authorList>
    </citation>
    <scope>NUCLEOTIDE SEQUENCE</scope>
    <source>
        <tissue evidence="6">Skin</tissue>
    </source>
</reference>
<name>A0A0B6Y4G6_9EUPU</name>
<evidence type="ECO:0000256" key="5">
    <source>
        <dbReference type="ARBA" id="ARBA00035466"/>
    </source>
</evidence>
<evidence type="ECO:0000256" key="1">
    <source>
        <dbReference type="ARBA" id="ARBA00010014"/>
    </source>
</evidence>
<dbReference type="GO" id="GO:0003735">
    <property type="term" value="F:structural constituent of ribosome"/>
    <property type="evidence" value="ECO:0007669"/>
    <property type="project" value="InterPro"/>
</dbReference>
<dbReference type="PANTHER" id="PTHR11710:SF0">
    <property type="entry name" value="40S RIBOSOMAL PROTEIN S19"/>
    <property type="match status" value="1"/>
</dbReference>
<dbReference type="GO" id="GO:0003723">
    <property type="term" value="F:RNA binding"/>
    <property type="evidence" value="ECO:0007669"/>
    <property type="project" value="TreeGrafter"/>
</dbReference>